<evidence type="ECO:0000313" key="1">
    <source>
        <dbReference type="EMBL" id="CRP77787.1"/>
    </source>
</evidence>
<dbReference type="RefSeq" id="WP_003089668.1">
    <property type="nucleotide sequence ID" value="NZ_AP014622.1"/>
</dbReference>
<evidence type="ECO:0000313" key="6">
    <source>
        <dbReference type="Proteomes" id="UP000194857"/>
    </source>
</evidence>
<evidence type="ECO:0000313" key="7">
    <source>
        <dbReference type="Proteomes" id="UP000433532"/>
    </source>
</evidence>
<dbReference type="EMBL" id="NFFZ01000031">
    <property type="protein sequence ID" value="OTI55236.1"/>
    <property type="molecule type" value="Genomic_DNA"/>
</dbReference>
<reference evidence="3 6" key="3">
    <citation type="submission" date="2017-05" db="EMBL/GenBank/DDBJ databases">
        <authorList>
            <person name="Song R."/>
            <person name="Chenine A.L."/>
            <person name="Ruprecht R.M."/>
        </authorList>
    </citation>
    <scope>NUCLEOTIDE SEQUENCE [LARGE SCALE GENOMIC DNA]</scope>
    <source>
        <strain evidence="3 6">S567_C10_BS</strain>
    </source>
</reference>
<accession>A0A071KV10</accession>
<name>A0A071KV10_PSEAI</name>
<reference evidence="2 7" key="4">
    <citation type="submission" date="2019-11" db="EMBL/GenBank/DDBJ databases">
        <title>Genomes of ocular Pseudomonas aeruginosa isolates.</title>
        <authorList>
            <person name="Khan M."/>
            <person name="Rice S.A."/>
            <person name="Willcox M.D.P."/>
            <person name="Stapleton F."/>
        </authorList>
    </citation>
    <scope>NUCLEOTIDE SEQUENCE [LARGE SCALE GENOMIC DNA]</scope>
    <source>
        <strain evidence="2 7">PA221</strain>
    </source>
</reference>
<reference evidence="4" key="6">
    <citation type="submission" date="2023-10" db="EMBL/GenBank/DDBJ databases">
        <title>Pathogen: clinical or host-associated sample.</title>
        <authorList>
            <person name="Hergert J."/>
            <person name="Casey R."/>
            <person name="Wagner J."/>
            <person name="Young E.L."/>
            <person name="Oakeson K.F."/>
        </authorList>
    </citation>
    <scope>NUCLEOTIDE SEQUENCE</scope>
    <source>
        <strain evidence="4">2021CK-01020</strain>
    </source>
</reference>
<dbReference type="Proteomes" id="UP000194857">
    <property type="component" value="Unassembled WGS sequence"/>
</dbReference>
<gene>
    <name evidence="3" type="ORF">CAZ10_34495</name>
    <name evidence="2" type="ORF">GNQ48_20870</name>
    <name evidence="4" type="ORF">L4V69_17885</name>
    <name evidence="1" type="ORF">PAERUG_P19_London_7_VIM_2_05_10_05520</name>
</gene>
<organism evidence="3 6">
    <name type="scientific">Pseudomonas aeruginosa</name>
    <dbReference type="NCBI Taxonomy" id="287"/>
    <lineage>
        <taxon>Bacteria</taxon>
        <taxon>Pseudomonadati</taxon>
        <taxon>Pseudomonadota</taxon>
        <taxon>Gammaproteobacteria</taxon>
        <taxon>Pseudomonadales</taxon>
        <taxon>Pseudomonadaceae</taxon>
        <taxon>Pseudomonas</taxon>
    </lineage>
</organism>
<reference evidence="4" key="5">
    <citation type="submission" date="2023-06" db="EMBL/GenBank/DDBJ databases">
        <authorList>
            <consortium name="Clinical and Environmental Microbiology Branch: Whole genome sequencing antimicrobial resistance pathogens in the healthcare setting"/>
        </authorList>
    </citation>
    <scope>NUCLEOTIDE SEQUENCE</scope>
    <source>
        <strain evidence="4">2021CK-01020</strain>
    </source>
</reference>
<dbReference type="Proteomes" id="UP001297540">
    <property type="component" value="Chromosome"/>
</dbReference>
<dbReference type="AlphaFoldDB" id="A0A071KV10"/>
<dbReference type="EMBL" id="CP136986">
    <property type="protein sequence ID" value="WOS80953.1"/>
    <property type="molecule type" value="Genomic_DNA"/>
</dbReference>
<sequence>MQAFSKQQLIDALNAQSSDLATLQSLVMGLYLWIRDSHGQASVDAAFQRAREEARQFRQQSGNQADERLILQLAEIVREQP</sequence>
<dbReference type="Proteomes" id="UP000433532">
    <property type="component" value="Unassembled WGS sequence"/>
</dbReference>
<reference evidence="1" key="1">
    <citation type="submission" date="2015-06" db="EMBL/GenBank/DDBJ databases">
        <authorList>
            <person name="Radhakrishnan R."/>
            <person name="Underwood A."/>
            <person name="Al-Shahib A."/>
        </authorList>
    </citation>
    <scope>NUCLEOTIDE SEQUENCE</scope>
    <source>
        <strain evidence="1">P19_London_7_VIM_2_05_10</strain>
    </source>
</reference>
<reference evidence="5" key="2">
    <citation type="submission" date="2015-06" db="EMBL/GenBank/DDBJ databases">
        <authorList>
            <person name="Radhakrishnan Rajesh"/>
            <person name="Underwood Anthony"/>
            <person name="Al-Shahib Ali"/>
        </authorList>
    </citation>
    <scope>NUCLEOTIDE SEQUENCE [LARGE SCALE GENOMIC DNA]</scope>
    <source>
        <strain evidence="5">P19_London_7_VIM_2_05_10</strain>
    </source>
</reference>
<evidence type="ECO:0000313" key="4">
    <source>
        <dbReference type="EMBL" id="WOS80953.1"/>
    </source>
</evidence>
<evidence type="ECO:0000313" key="2">
    <source>
        <dbReference type="EMBL" id="MUI37466.1"/>
    </source>
</evidence>
<dbReference type="KEGG" id="paeb:NCGM1900_4100"/>
<protein>
    <submittedName>
        <fullName evidence="3">Uncharacterized protein</fullName>
    </submittedName>
</protein>
<dbReference type="Proteomes" id="UP000045039">
    <property type="component" value="Unassembled WGS sequence"/>
</dbReference>
<evidence type="ECO:0000313" key="3">
    <source>
        <dbReference type="EMBL" id="OTI55236.1"/>
    </source>
</evidence>
<evidence type="ECO:0000313" key="5">
    <source>
        <dbReference type="Proteomes" id="UP000045039"/>
    </source>
</evidence>
<dbReference type="EMBL" id="CVVU01000243">
    <property type="protein sequence ID" value="CRP77787.1"/>
    <property type="molecule type" value="Genomic_DNA"/>
</dbReference>
<dbReference type="EMBL" id="WOAD01000019">
    <property type="protein sequence ID" value="MUI37466.1"/>
    <property type="molecule type" value="Genomic_DNA"/>
</dbReference>
<proteinExistence type="predicted"/>